<dbReference type="GO" id="GO:0006629">
    <property type="term" value="P:lipid metabolic process"/>
    <property type="evidence" value="ECO:0007669"/>
    <property type="project" value="InterPro"/>
</dbReference>
<dbReference type="GO" id="GO:0008081">
    <property type="term" value="F:phosphoric diester hydrolase activity"/>
    <property type="evidence" value="ECO:0007669"/>
    <property type="project" value="InterPro"/>
</dbReference>
<dbReference type="PANTHER" id="PTHR46211">
    <property type="entry name" value="GLYCEROPHOSPHORYL DIESTER PHOSPHODIESTERASE"/>
    <property type="match status" value="1"/>
</dbReference>
<dbReference type="RefSeq" id="WP_126404115.1">
    <property type="nucleotide sequence ID" value="NZ_LR134266.1"/>
</dbReference>
<evidence type="ECO:0000256" key="1">
    <source>
        <dbReference type="SAM" id="Phobius"/>
    </source>
</evidence>
<keyword evidence="1" id="KW-1133">Transmembrane helix</keyword>
<feature type="domain" description="GP-PDE" evidence="2">
    <location>
        <begin position="160"/>
        <end position="379"/>
    </location>
</feature>
<dbReference type="PANTHER" id="PTHR46211:SF1">
    <property type="entry name" value="GLYCEROPHOSPHODIESTER PHOSPHODIESTERASE, CYTOPLASMIC"/>
    <property type="match status" value="1"/>
</dbReference>
<keyword evidence="1" id="KW-0812">Transmembrane</keyword>
<dbReference type="Gene3D" id="3.20.20.190">
    <property type="entry name" value="Phosphatidylinositol (PI) phosphodiesterase"/>
    <property type="match status" value="1"/>
</dbReference>
<accession>A0A3S4MRY9</accession>
<dbReference type="KEGG" id="svf:NCTC3166_00878"/>
<protein>
    <submittedName>
        <fullName evidence="3">Glycerophosphoryl diester phosphodiesterase</fullName>
    </submittedName>
</protein>
<organism evidence="3 4">
    <name type="scientific">Streptococcus viridans</name>
    <dbReference type="NCBI Taxonomy" id="78535"/>
    <lineage>
        <taxon>Bacteria</taxon>
        <taxon>Bacillati</taxon>
        <taxon>Bacillota</taxon>
        <taxon>Bacilli</taxon>
        <taxon>Lactobacillales</taxon>
        <taxon>Streptococcaceae</taxon>
        <taxon>Streptococcus</taxon>
    </lineage>
</organism>
<feature type="transmembrane region" description="Helical" evidence="1">
    <location>
        <begin position="15"/>
        <end position="35"/>
    </location>
</feature>
<dbReference type="Proteomes" id="UP000270025">
    <property type="component" value="Chromosome"/>
</dbReference>
<evidence type="ECO:0000313" key="4">
    <source>
        <dbReference type="Proteomes" id="UP000270025"/>
    </source>
</evidence>
<reference evidence="3 4" key="1">
    <citation type="submission" date="2018-12" db="EMBL/GenBank/DDBJ databases">
        <authorList>
            <consortium name="Pathogen Informatics"/>
        </authorList>
    </citation>
    <scope>NUCLEOTIDE SEQUENCE [LARGE SCALE GENOMIC DNA]</scope>
    <source>
        <strain evidence="3 4">NCTC3166</strain>
    </source>
</reference>
<dbReference type="InterPro" id="IPR030395">
    <property type="entry name" value="GP_PDE_dom"/>
</dbReference>
<gene>
    <name evidence="3" type="ORF">NCTC3166_00878</name>
</gene>
<dbReference type="EMBL" id="LR134266">
    <property type="protein sequence ID" value="VED67063.1"/>
    <property type="molecule type" value="Genomic_DNA"/>
</dbReference>
<dbReference type="InterPro" id="IPR017946">
    <property type="entry name" value="PLC-like_Pdiesterase_TIM-brl"/>
</dbReference>
<sequence length="395" mass="45633">MRRGDRKENRSHKRIYSALFVLGTVVILGFLGLYISKLSMISSGLYPVEESLIQAGYKKTSDGFEKKQSNVTITIKWNKEKKQFDKNHYLISTQQEAKLLSSQYVDKESLEVLTNGKFSNTFGFVHYTENKKKNWLKDSPRLVAHAGGTIREKEYNTFYTNSLEALQQNYGLGHRLFEMDFYLTSDRKLAAVHDWHQFGNKDGVALSSEEWKNFKAYGSPETPSRFTTMLIGDVLDQMVINSDMVLITDTKSMEIPKEDTVTQFEQIVTEAKNRDESLLDRVIPQIYNQEMFGEIEAIYPFQHIIYTLYSSPDSAEEVIDFISKHKEIEAVTISFADPRFNQDFIDAVHRLNKRIYIHTIHTYDDLTKYANVNVDGFYTGLLTPRDVALYESVSK</sequence>
<dbReference type="Pfam" id="PF03009">
    <property type="entry name" value="GDPD"/>
    <property type="match status" value="1"/>
</dbReference>
<evidence type="ECO:0000259" key="2">
    <source>
        <dbReference type="Pfam" id="PF03009"/>
    </source>
</evidence>
<proteinExistence type="predicted"/>
<keyword evidence="4" id="KW-1185">Reference proteome</keyword>
<name>A0A3S4MRY9_9STRE</name>
<dbReference type="SUPFAM" id="SSF51695">
    <property type="entry name" value="PLC-like phosphodiesterases"/>
    <property type="match status" value="1"/>
</dbReference>
<evidence type="ECO:0000313" key="3">
    <source>
        <dbReference type="EMBL" id="VED67063.1"/>
    </source>
</evidence>
<dbReference type="AlphaFoldDB" id="A0A3S4MRY9"/>
<keyword evidence="1" id="KW-0472">Membrane</keyword>